<protein>
    <submittedName>
        <fullName evidence="1">Uncharacterized protein</fullName>
    </submittedName>
</protein>
<organism evidence="1 2">
    <name type="scientific">Streblomastix strix</name>
    <dbReference type="NCBI Taxonomy" id="222440"/>
    <lineage>
        <taxon>Eukaryota</taxon>
        <taxon>Metamonada</taxon>
        <taxon>Preaxostyla</taxon>
        <taxon>Oxymonadida</taxon>
        <taxon>Streblomastigidae</taxon>
        <taxon>Streblomastix</taxon>
    </lineage>
</organism>
<accession>A0A5J4TSS2</accession>
<gene>
    <name evidence="1" type="ORF">EZS28_043952</name>
</gene>
<reference evidence="1 2" key="1">
    <citation type="submission" date="2019-03" db="EMBL/GenBank/DDBJ databases">
        <title>Single cell metagenomics reveals metabolic interactions within the superorganism composed of flagellate Streblomastix strix and complex community of Bacteroidetes bacteria on its surface.</title>
        <authorList>
            <person name="Treitli S.C."/>
            <person name="Kolisko M."/>
            <person name="Husnik F."/>
            <person name="Keeling P."/>
            <person name="Hampl V."/>
        </authorList>
    </citation>
    <scope>NUCLEOTIDE SEQUENCE [LARGE SCALE GENOMIC DNA]</scope>
    <source>
        <strain evidence="1">ST1C</strain>
    </source>
</reference>
<evidence type="ECO:0000313" key="2">
    <source>
        <dbReference type="Proteomes" id="UP000324800"/>
    </source>
</evidence>
<dbReference type="AlphaFoldDB" id="A0A5J4TSS2"/>
<evidence type="ECO:0000313" key="1">
    <source>
        <dbReference type="EMBL" id="KAA6360521.1"/>
    </source>
</evidence>
<proteinExistence type="predicted"/>
<dbReference type="EMBL" id="SNRW01026827">
    <property type="protein sequence ID" value="KAA6360521.1"/>
    <property type="molecule type" value="Genomic_DNA"/>
</dbReference>
<sequence>MIPEQLIKMVLLRSTSIPKADIPGLKVSQQLTTDELRCFAMYKSHLLGYYGLYGYAVKAIEDKDILPSIIYLIKNGPNKIVYKNTPDEIFQTVIQKQMNNKSILIDERF</sequence>
<dbReference type="Proteomes" id="UP000324800">
    <property type="component" value="Unassembled WGS sequence"/>
</dbReference>
<name>A0A5J4TSS2_9EUKA</name>
<comment type="caution">
    <text evidence="1">The sequence shown here is derived from an EMBL/GenBank/DDBJ whole genome shotgun (WGS) entry which is preliminary data.</text>
</comment>